<sequence>MMNNPWRPISSGRMSVQDARALRWGLVVICLGLSFLFSLNVLISSMVSTMIMIVYDDLHLSNHPIFKTLCNVAAYVTGGVGCSLILSRESSLDGTSIKAFSCSALVILLTIHAQDFPDINGDRKSGRRTLPIVAPEGSRVYMLCVLPLLSLVLTSVWNLGPLCSIFFVSIGSWVGLRYFRFRDEIRDQSSYRLYNIWLMGVHLLPANGRFPVLAW</sequence>
<dbReference type="HOGENOM" id="CLU_063928_0_1_1"/>
<dbReference type="Proteomes" id="UP000054485">
    <property type="component" value="Unassembled WGS sequence"/>
</dbReference>
<evidence type="ECO:0000256" key="1">
    <source>
        <dbReference type="ARBA" id="ARBA00004141"/>
    </source>
</evidence>
<dbReference type="PANTHER" id="PTHR42723">
    <property type="entry name" value="CHLOROPHYLL SYNTHASE"/>
    <property type="match status" value="1"/>
</dbReference>
<evidence type="ECO:0000256" key="2">
    <source>
        <dbReference type="ARBA" id="ARBA00022692"/>
    </source>
</evidence>
<reference evidence="7" key="2">
    <citation type="submission" date="2015-01" db="EMBL/GenBank/DDBJ databases">
        <title>Evolutionary Origins and Diversification of the Mycorrhizal Mutualists.</title>
        <authorList>
            <consortium name="DOE Joint Genome Institute"/>
            <consortium name="Mycorrhizal Genomics Consortium"/>
            <person name="Kohler A."/>
            <person name="Kuo A."/>
            <person name="Nagy L.G."/>
            <person name="Floudas D."/>
            <person name="Copeland A."/>
            <person name="Barry K.W."/>
            <person name="Cichocki N."/>
            <person name="Veneault-Fourrey C."/>
            <person name="LaButti K."/>
            <person name="Lindquist E.A."/>
            <person name="Lipzen A."/>
            <person name="Lundell T."/>
            <person name="Morin E."/>
            <person name="Murat C."/>
            <person name="Riley R."/>
            <person name="Ohm R."/>
            <person name="Sun H."/>
            <person name="Tunlid A."/>
            <person name="Henrissat B."/>
            <person name="Grigoriev I.V."/>
            <person name="Hibbett D.S."/>
            <person name="Martin F."/>
        </authorList>
    </citation>
    <scope>NUCLEOTIDE SEQUENCE [LARGE SCALE GENOMIC DNA]</scope>
    <source>
        <strain evidence="7">UH-Slu-Lm8-n1</strain>
    </source>
</reference>
<dbReference type="InterPro" id="IPR044878">
    <property type="entry name" value="UbiA_sf"/>
</dbReference>
<dbReference type="GO" id="GO:0016020">
    <property type="term" value="C:membrane"/>
    <property type="evidence" value="ECO:0007669"/>
    <property type="project" value="UniProtKB-SubCell"/>
</dbReference>
<name>A0A0C9Z914_9AGAM</name>
<dbReference type="Pfam" id="PF01040">
    <property type="entry name" value="UbiA"/>
    <property type="match status" value="1"/>
</dbReference>
<dbReference type="InParanoid" id="A0A0C9Z914"/>
<keyword evidence="3 5" id="KW-1133">Transmembrane helix</keyword>
<evidence type="ECO:0000256" key="4">
    <source>
        <dbReference type="ARBA" id="ARBA00023136"/>
    </source>
</evidence>
<protein>
    <submittedName>
        <fullName evidence="6">Uncharacterized protein</fullName>
    </submittedName>
</protein>
<dbReference type="OrthoDB" id="434972at2759"/>
<dbReference type="AlphaFoldDB" id="A0A0C9Z914"/>
<dbReference type="EMBL" id="KN835836">
    <property type="protein sequence ID" value="KIK33955.1"/>
    <property type="molecule type" value="Genomic_DNA"/>
</dbReference>
<comment type="subcellular location">
    <subcellularLocation>
        <location evidence="1">Membrane</location>
        <topology evidence="1">Multi-pass membrane protein</topology>
    </subcellularLocation>
</comment>
<accession>A0A0C9Z914</accession>
<feature type="transmembrane region" description="Helical" evidence="5">
    <location>
        <begin position="65"/>
        <end position="86"/>
    </location>
</feature>
<evidence type="ECO:0000256" key="3">
    <source>
        <dbReference type="ARBA" id="ARBA00022989"/>
    </source>
</evidence>
<dbReference type="CDD" id="cd13965">
    <property type="entry name" value="PT_UbiA_3"/>
    <property type="match status" value="1"/>
</dbReference>
<evidence type="ECO:0000313" key="6">
    <source>
        <dbReference type="EMBL" id="KIK33955.1"/>
    </source>
</evidence>
<keyword evidence="4 5" id="KW-0472">Membrane</keyword>
<dbReference type="Gene3D" id="1.10.357.140">
    <property type="entry name" value="UbiA prenyltransferase"/>
    <property type="match status" value="1"/>
</dbReference>
<organism evidence="6 7">
    <name type="scientific">Suillus luteus UH-Slu-Lm8-n1</name>
    <dbReference type="NCBI Taxonomy" id="930992"/>
    <lineage>
        <taxon>Eukaryota</taxon>
        <taxon>Fungi</taxon>
        <taxon>Dikarya</taxon>
        <taxon>Basidiomycota</taxon>
        <taxon>Agaricomycotina</taxon>
        <taxon>Agaricomycetes</taxon>
        <taxon>Agaricomycetidae</taxon>
        <taxon>Boletales</taxon>
        <taxon>Suillineae</taxon>
        <taxon>Suillaceae</taxon>
        <taxon>Suillus</taxon>
    </lineage>
</organism>
<evidence type="ECO:0000256" key="5">
    <source>
        <dbReference type="SAM" id="Phobius"/>
    </source>
</evidence>
<keyword evidence="7" id="KW-1185">Reference proteome</keyword>
<feature type="transmembrane region" description="Helical" evidence="5">
    <location>
        <begin position="159"/>
        <end position="179"/>
    </location>
</feature>
<dbReference type="PANTHER" id="PTHR42723:SF1">
    <property type="entry name" value="CHLOROPHYLL SYNTHASE, CHLOROPLASTIC"/>
    <property type="match status" value="1"/>
</dbReference>
<dbReference type="InterPro" id="IPR000537">
    <property type="entry name" value="UbiA_prenyltransferase"/>
</dbReference>
<evidence type="ECO:0000313" key="7">
    <source>
        <dbReference type="Proteomes" id="UP000054485"/>
    </source>
</evidence>
<keyword evidence="2 5" id="KW-0812">Transmembrane</keyword>
<dbReference type="GO" id="GO:0016765">
    <property type="term" value="F:transferase activity, transferring alkyl or aryl (other than methyl) groups"/>
    <property type="evidence" value="ECO:0007669"/>
    <property type="project" value="InterPro"/>
</dbReference>
<reference evidence="6 7" key="1">
    <citation type="submission" date="2014-04" db="EMBL/GenBank/DDBJ databases">
        <authorList>
            <consortium name="DOE Joint Genome Institute"/>
            <person name="Kuo A."/>
            <person name="Ruytinx J."/>
            <person name="Rineau F."/>
            <person name="Colpaert J."/>
            <person name="Kohler A."/>
            <person name="Nagy L.G."/>
            <person name="Floudas D."/>
            <person name="Copeland A."/>
            <person name="Barry K.W."/>
            <person name="Cichocki N."/>
            <person name="Veneault-Fourrey C."/>
            <person name="LaButti K."/>
            <person name="Lindquist E.A."/>
            <person name="Lipzen A."/>
            <person name="Lundell T."/>
            <person name="Morin E."/>
            <person name="Murat C."/>
            <person name="Sun H."/>
            <person name="Tunlid A."/>
            <person name="Henrissat B."/>
            <person name="Grigoriev I.V."/>
            <person name="Hibbett D.S."/>
            <person name="Martin F."/>
            <person name="Nordberg H.P."/>
            <person name="Cantor M.N."/>
            <person name="Hua S.X."/>
        </authorList>
    </citation>
    <scope>NUCLEOTIDE SEQUENCE [LARGE SCALE GENOMIC DNA]</scope>
    <source>
        <strain evidence="6 7">UH-Slu-Lm8-n1</strain>
    </source>
</reference>
<feature type="transmembrane region" description="Helical" evidence="5">
    <location>
        <begin position="21"/>
        <end position="53"/>
    </location>
</feature>
<dbReference type="InterPro" id="IPR050475">
    <property type="entry name" value="Prenyltransferase_related"/>
</dbReference>
<gene>
    <name evidence="6" type="ORF">CY34DRAFT_675517</name>
</gene>
<proteinExistence type="predicted"/>